<dbReference type="InterPro" id="IPR015590">
    <property type="entry name" value="Aldehyde_DH_dom"/>
</dbReference>
<dbReference type="PANTHER" id="PTHR11063:SF8">
    <property type="entry name" value="DELTA-1-PYRROLINE-5-CARBOXYLATE SYNTHASE"/>
    <property type="match status" value="1"/>
</dbReference>
<keyword evidence="4 7" id="KW-0521">NADP</keyword>
<dbReference type="Gene3D" id="3.40.309.10">
    <property type="entry name" value="Aldehyde Dehydrogenase, Chain A, domain 2"/>
    <property type="match status" value="1"/>
</dbReference>
<reference evidence="9" key="1">
    <citation type="journal article" date="2024" name="Syst. Appl. Microbiol.">
        <title>First single-strain enrichments of Electrothrix cable bacteria, description of E. aestuarii sp. nov. and E. rattekaaiensis sp. nov., and proposal of a cable bacteria taxonomy following the rules of the SeqCode.</title>
        <authorList>
            <person name="Plum-Jensen L.E."/>
            <person name="Schramm A."/>
            <person name="Marshall I.P.G."/>
        </authorList>
    </citation>
    <scope>NUCLEOTIDE SEQUENCE</scope>
    <source>
        <strain evidence="9">Rat1</strain>
    </source>
</reference>
<dbReference type="InterPro" id="IPR016161">
    <property type="entry name" value="Ald_DH/histidinol_DH"/>
</dbReference>
<dbReference type="GO" id="GO:0055129">
    <property type="term" value="P:L-proline biosynthetic process"/>
    <property type="evidence" value="ECO:0007669"/>
    <property type="project" value="UniProtKB-UniRule"/>
</dbReference>
<dbReference type="PROSITE" id="PS01223">
    <property type="entry name" value="PROA"/>
    <property type="match status" value="1"/>
</dbReference>
<evidence type="ECO:0000259" key="8">
    <source>
        <dbReference type="Pfam" id="PF00171"/>
    </source>
</evidence>
<keyword evidence="5 7" id="KW-0560">Oxidoreductase</keyword>
<keyword evidence="2 7" id="KW-0028">Amino-acid biosynthesis</keyword>
<dbReference type="InterPro" id="IPR000965">
    <property type="entry name" value="GPR_dom"/>
</dbReference>
<gene>
    <name evidence="7" type="primary">proA</name>
    <name evidence="9" type="ORF">Q3M24_22055</name>
</gene>
<dbReference type="CDD" id="cd07079">
    <property type="entry name" value="ALDH_F18-19_ProA-GPR"/>
    <property type="match status" value="1"/>
</dbReference>
<dbReference type="InterPro" id="IPR016163">
    <property type="entry name" value="Ald_DH_C"/>
</dbReference>
<dbReference type="Gene3D" id="3.40.605.10">
    <property type="entry name" value="Aldehyde Dehydrogenase, Chain A, domain 1"/>
    <property type="match status" value="1"/>
</dbReference>
<dbReference type="HAMAP" id="MF_00412">
    <property type="entry name" value="ProA"/>
    <property type="match status" value="1"/>
</dbReference>
<dbReference type="AlphaFoldDB" id="A0AAU8LVR3"/>
<evidence type="ECO:0000256" key="3">
    <source>
        <dbReference type="ARBA" id="ARBA00022650"/>
    </source>
</evidence>
<comment type="subcellular location">
    <subcellularLocation>
        <location evidence="7">Cytoplasm</location>
    </subcellularLocation>
</comment>
<dbReference type="InterPro" id="IPR012134">
    <property type="entry name" value="Glu-5-SA_DH"/>
</dbReference>
<dbReference type="EMBL" id="CP159373">
    <property type="protein sequence ID" value="XCN72930.1"/>
    <property type="molecule type" value="Genomic_DNA"/>
</dbReference>
<dbReference type="NCBIfam" id="NF001221">
    <property type="entry name" value="PRK00197.1"/>
    <property type="match status" value="1"/>
</dbReference>
<dbReference type="EC" id="1.2.1.41" evidence="7"/>
<name>A0AAU8LVR3_9BACT</name>
<evidence type="ECO:0000256" key="6">
    <source>
        <dbReference type="ARBA" id="ARBA00049024"/>
    </source>
</evidence>
<reference evidence="9" key="2">
    <citation type="submission" date="2024-06" db="EMBL/GenBank/DDBJ databases">
        <authorList>
            <person name="Plum-Jensen L.E."/>
            <person name="Schramm A."/>
            <person name="Marshall I.P.G."/>
        </authorList>
    </citation>
    <scope>NUCLEOTIDE SEQUENCE</scope>
    <source>
        <strain evidence="9">Rat1</strain>
    </source>
</reference>
<dbReference type="KEGG" id="eaj:Q3M24_22055"/>
<evidence type="ECO:0000256" key="5">
    <source>
        <dbReference type="ARBA" id="ARBA00023002"/>
    </source>
</evidence>
<sequence length="421" mass="45449">MDNKEIDQLITGMAEKGRKAARKLAALSTAVKNDILLATAEQLKAERDFIRTENEKDLAAGREKGLSPAMLDRLELSDKVIASMIQGLEEIAALPDPVGEVDDMKRRPSGITVGRMRVPLGVVGMIYESRPNVTIDAAALCLKAGNGVLLRGGSEAIHSNLALAGLLQKVLEAHKVPKEAVQVIPVTDRYGVNAMLAQEAFVDVIIPRGGEGLIRFVTENSSIPVLKHYKGVCHLYIDESGDIDTGIRIAMNGKTQRPGVCNALEGMLVHKDIAERFLPAAAKELMGAGVELLGCEQSCALVPEIKSATESDWGTEFLELKMVVKVVDDMDGAIAYIEQYGSQHTEVIVTESYANSQRFLREVDASAVMINASSRFNDGGQFGLGAEIGISTTKLHAYGPMGLEELTTKKFVVYGEGEVRQ</sequence>
<evidence type="ECO:0000256" key="2">
    <source>
        <dbReference type="ARBA" id="ARBA00022605"/>
    </source>
</evidence>
<comment type="catalytic activity">
    <reaction evidence="6 7">
        <text>L-glutamate 5-semialdehyde + phosphate + NADP(+) = L-glutamyl 5-phosphate + NADPH + H(+)</text>
        <dbReference type="Rhea" id="RHEA:19541"/>
        <dbReference type="ChEBI" id="CHEBI:15378"/>
        <dbReference type="ChEBI" id="CHEBI:43474"/>
        <dbReference type="ChEBI" id="CHEBI:57783"/>
        <dbReference type="ChEBI" id="CHEBI:58066"/>
        <dbReference type="ChEBI" id="CHEBI:58274"/>
        <dbReference type="ChEBI" id="CHEBI:58349"/>
        <dbReference type="EC" id="1.2.1.41"/>
    </reaction>
</comment>
<comment type="similarity">
    <text evidence="7">Belongs to the gamma-glutamyl phosphate reductase family.</text>
</comment>
<dbReference type="GO" id="GO:0005737">
    <property type="term" value="C:cytoplasm"/>
    <property type="evidence" value="ECO:0007669"/>
    <property type="project" value="UniProtKB-SubCell"/>
</dbReference>
<keyword evidence="7" id="KW-0963">Cytoplasm</keyword>
<dbReference type="SUPFAM" id="SSF53720">
    <property type="entry name" value="ALDH-like"/>
    <property type="match status" value="1"/>
</dbReference>
<dbReference type="GO" id="GO:0050661">
    <property type="term" value="F:NADP binding"/>
    <property type="evidence" value="ECO:0007669"/>
    <property type="project" value="InterPro"/>
</dbReference>
<feature type="domain" description="Aldehyde dehydrogenase" evidence="8">
    <location>
        <begin position="14"/>
        <end position="284"/>
    </location>
</feature>
<dbReference type="InterPro" id="IPR020593">
    <property type="entry name" value="G-glutamylP_reductase_CS"/>
</dbReference>
<evidence type="ECO:0000256" key="4">
    <source>
        <dbReference type="ARBA" id="ARBA00022857"/>
    </source>
</evidence>
<dbReference type="NCBIfam" id="TIGR00407">
    <property type="entry name" value="proA"/>
    <property type="match status" value="1"/>
</dbReference>
<comment type="pathway">
    <text evidence="1 7">Amino-acid biosynthesis; L-proline biosynthesis; L-glutamate 5-semialdehyde from L-glutamate: step 2/2.</text>
</comment>
<comment type="function">
    <text evidence="7">Catalyzes the NADPH-dependent reduction of L-glutamate 5-phosphate into L-glutamate 5-semialdehyde and phosphate. The product spontaneously undergoes cyclization to form 1-pyrroline-5-carboxylate.</text>
</comment>
<dbReference type="PIRSF" id="PIRSF000151">
    <property type="entry name" value="GPR"/>
    <property type="match status" value="1"/>
</dbReference>
<dbReference type="InterPro" id="IPR016162">
    <property type="entry name" value="Ald_DH_N"/>
</dbReference>
<evidence type="ECO:0000313" key="9">
    <source>
        <dbReference type="EMBL" id="XCN72930.1"/>
    </source>
</evidence>
<organism evidence="9">
    <name type="scientific">Candidatus Electrothrix aestuarii</name>
    <dbReference type="NCBI Taxonomy" id="3062594"/>
    <lineage>
        <taxon>Bacteria</taxon>
        <taxon>Pseudomonadati</taxon>
        <taxon>Thermodesulfobacteriota</taxon>
        <taxon>Desulfobulbia</taxon>
        <taxon>Desulfobulbales</taxon>
        <taxon>Desulfobulbaceae</taxon>
        <taxon>Candidatus Electrothrix</taxon>
    </lineage>
</organism>
<dbReference type="Pfam" id="PF00171">
    <property type="entry name" value="Aldedh"/>
    <property type="match status" value="1"/>
</dbReference>
<proteinExistence type="inferred from homology"/>
<dbReference type="GO" id="GO:0004350">
    <property type="term" value="F:glutamate-5-semialdehyde dehydrogenase activity"/>
    <property type="evidence" value="ECO:0007669"/>
    <property type="project" value="UniProtKB-UniRule"/>
</dbReference>
<protein>
    <recommendedName>
        <fullName evidence="7">Gamma-glutamyl phosphate reductase</fullName>
        <shortName evidence="7">GPR</shortName>
        <ecNumber evidence="7">1.2.1.41</ecNumber>
    </recommendedName>
    <alternativeName>
        <fullName evidence="7">Glutamate-5-semialdehyde dehydrogenase</fullName>
    </alternativeName>
    <alternativeName>
        <fullName evidence="7">Glutamyl-gamma-semialdehyde dehydrogenase</fullName>
        <shortName evidence="7">GSA dehydrogenase</shortName>
    </alternativeName>
</protein>
<dbReference type="FunFam" id="3.40.309.10:FF:000006">
    <property type="entry name" value="Gamma-glutamyl phosphate reductase"/>
    <property type="match status" value="1"/>
</dbReference>
<accession>A0AAU8LVR3</accession>
<keyword evidence="3 7" id="KW-0641">Proline biosynthesis</keyword>
<evidence type="ECO:0000256" key="1">
    <source>
        <dbReference type="ARBA" id="ARBA00004985"/>
    </source>
</evidence>
<evidence type="ECO:0000256" key="7">
    <source>
        <dbReference type="HAMAP-Rule" id="MF_00412"/>
    </source>
</evidence>
<dbReference type="PANTHER" id="PTHR11063">
    <property type="entry name" value="GLUTAMATE SEMIALDEHYDE DEHYDROGENASE"/>
    <property type="match status" value="1"/>
</dbReference>